<dbReference type="InterPro" id="IPR004304">
    <property type="entry name" value="FmdA_AmdA"/>
</dbReference>
<dbReference type="PANTHER" id="PTHR31891:SF1">
    <property type="entry name" value="FORMAMIDASE C869.04-RELATED"/>
    <property type="match status" value="1"/>
</dbReference>
<evidence type="ECO:0000313" key="1">
    <source>
        <dbReference type="EMBL" id="TDK45633.1"/>
    </source>
</evidence>
<dbReference type="PANTHER" id="PTHR31891">
    <property type="entry name" value="FORMAMIDASE C869.04-RELATED"/>
    <property type="match status" value="1"/>
</dbReference>
<dbReference type="Proteomes" id="UP000295301">
    <property type="component" value="Unassembled WGS sequence"/>
</dbReference>
<dbReference type="OrthoDB" id="9785236at2"/>
<protein>
    <submittedName>
        <fullName evidence="1">Acetamidase/formamidase family protein</fullName>
    </submittedName>
</protein>
<dbReference type="SUPFAM" id="SSF141130">
    <property type="entry name" value="Acetamidase/Formamidase-like"/>
    <property type="match status" value="1"/>
</dbReference>
<dbReference type="GO" id="GO:0016811">
    <property type="term" value="F:hydrolase activity, acting on carbon-nitrogen (but not peptide) bonds, in linear amides"/>
    <property type="evidence" value="ECO:0007669"/>
    <property type="project" value="InterPro"/>
</dbReference>
<name>A0A4R5V1J8_9RHOB</name>
<dbReference type="RefSeq" id="WP_133360248.1">
    <property type="nucleotide sequence ID" value="NZ_SMUV01000068.1"/>
</dbReference>
<gene>
    <name evidence="1" type="ORF">E1832_13275</name>
</gene>
<dbReference type="EMBL" id="SMUV01000068">
    <property type="protein sequence ID" value="TDK45633.1"/>
    <property type="molecule type" value="Genomic_DNA"/>
</dbReference>
<dbReference type="AlphaFoldDB" id="A0A4R5V1J8"/>
<dbReference type="Pfam" id="PF03069">
    <property type="entry name" value="FmdA_AmdA"/>
    <property type="match status" value="1"/>
</dbReference>
<reference evidence="1 2" key="1">
    <citation type="submission" date="2019-03" db="EMBL/GenBank/DDBJ databases">
        <title>Ruegeria lutea sp. nov., a novel strain, isolated from marine sediment, the Masan Bay, South Korea.</title>
        <authorList>
            <person name="Kim J."/>
            <person name="Kim D.-Y."/>
            <person name="Lee S.-S."/>
        </authorList>
    </citation>
    <scope>NUCLEOTIDE SEQUENCE [LARGE SCALE GENOMIC DNA]</scope>
    <source>
        <strain evidence="1 2">318-1</strain>
    </source>
</reference>
<proteinExistence type="predicted"/>
<sequence length="442" mass="46507">MSKDQAGSATGAAQRSLVVQEFTNGILDPSQPMLGPLEDGGTIIANTAPGCWGPMITPRLRGGHEVTKPVYVNGAEPGDALAIRIRDITVTAIATASGHDSSPEGFCLGDPYVAARCPHCDALWPETHIEGIGPDAVRCDKCGNPVKPFEVVHGYTVVFDETRSVGVTMPKDAAEKIAHNAEHYAALPDHSVQHPILVYAPSDMPTVMVRMRPFLGQLGTTPSMPLPDSHNAGDFGAALIGAPHQYAVTAEQLDAHRTDGHMDIDAVRDGAILLTPVKVPGAGVYIGDMHAGQGDGEIAGHTMDVAGSVTLQVEVVKGRTLSGPVLFPRLEDLPPMARPFDADEKAKAVALAREWNIERLEESAPISVIGTGPTLNQAIENGLVRAADLLGMTVPEVRNRATINGAIEIGRAPGVIQVTFLAPLSALDAAGIGKFAREQYAL</sequence>
<keyword evidence="2" id="KW-1185">Reference proteome</keyword>
<organism evidence="1 2">
    <name type="scientific">Antarcticimicrobium luteum</name>
    <dbReference type="NCBI Taxonomy" id="2547397"/>
    <lineage>
        <taxon>Bacteria</taxon>
        <taxon>Pseudomonadati</taxon>
        <taxon>Pseudomonadota</taxon>
        <taxon>Alphaproteobacteria</taxon>
        <taxon>Rhodobacterales</taxon>
        <taxon>Paracoccaceae</taxon>
        <taxon>Antarcticimicrobium</taxon>
    </lineage>
</organism>
<evidence type="ECO:0000313" key="2">
    <source>
        <dbReference type="Proteomes" id="UP000295301"/>
    </source>
</evidence>
<dbReference type="Gene3D" id="2.60.120.580">
    <property type="entry name" value="Acetamidase/Formamidase-like domains"/>
    <property type="match status" value="2"/>
</dbReference>
<comment type="caution">
    <text evidence="1">The sequence shown here is derived from an EMBL/GenBank/DDBJ whole genome shotgun (WGS) entry which is preliminary data.</text>
</comment>
<accession>A0A4R5V1J8</accession>